<reference evidence="1" key="1">
    <citation type="journal article" date="2014" name="Front. Microbiol.">
        <title>High frequency of phylogenetically diverse reductive dehalogenase-homologous genes in deep subseafloor sedimentary metagenomes.</title>
        <authorList>
            <person name="Kawai M."/>
            <person name="Futagami T."/>
            <person name="Toyoda A."/>
            <person name="Takaki Y."/>
            <person name="Nishi S."/>
            <person name="Hori S."/>
            <person name="Arai W."/>
            <person name="Tsubouchi T."/>
            <person name="Morono Y."/>
            <person name="Uchiyama I."/>
            <person name="Ito T."/>
            <person name="Fujiyama A."/>
            <person name="Inagaki F."/>
            <person name="Takami H."/>
        </authorList>
    </citation>
    <scope>NUCLEOTIDE SEQUENCE</scope>
    <source>
        <strain evidence="1">Expedition CK06-06</strain>
    </source>
</reference>
<gene>
    <name evidence="1" type="ORF">S01H1_55741</name>
</gene>
<name>X0XQH0_9ZZZZ</name>
<feature type="non-terminal residue" evidence="1">
    <location>
        <position position="1"/>
    </location>
</feature>
<dbReference type="AlphaFoldDB" id="X0XQH0"/>
<protein>
    <submittedName>
        <fullName evidence="1">Uncharacterized protein</fullName>
    </submittedName>
</protein>
<comment type="caution">
    <text evidence="1">The sequence shown here is derived from an EMBL/GenBank/DDBJ whole genome shotgun (WGS) entry which is preliminary data.</text>
</comment>
<dbReference type="EMBL" id="BARS01036247">
    <property type="protein sequence ID" value="GAG27121.1"/>
    <property type="molecule type" value="Genomic_DNA"/>
</dbReference>
<proteinExistence type="predicted"/>
<organism evidence="1">
    <name type="scientific">marine sediment metagenome</name>
    <dbReference type="NCBI Taxonomy" id="412755"/>
    <lineage>
        <taxon>unclassified sequences</taxon>
        <taxon>metagenomes</taxon>
        <taxon>ecological metagenomes</taxon>
    </lineage>
</organism>
<accession>X0XQH0</accession>
<evidence type="ECO:0000313" key="1">
    <source>
        <dbReference type="EMBL" id="GAG27121.1"/>
    </source>
</evidence>
<sequence length="33" mass="3670">REKESLIRFVSSESALVNATLTSDHPSTDLLRP</sequence>